<protein>
    <submittedName>
        <fullName evidence="4">Calmodulin-like protein</fullName>
    </submittedName>
</protein>
<dbReference type="GO" id="GO:0005509">
    <property type="term" value="F:calcium ion binding"/>
    <property type="evidence" value="ECO:0007669"/>
    <property type="project" value="InterPro"/>
</dbReference>
<evidence type="ECO:0000313" key="5">
    <source>
        <dbReference type="Proteomes" id="UP000717585"/>
    </source>
</evidence>
<keyword evidence="1" id="KW-0677">Repeat</keyword>
<dbReference type="FunFam" id="1.10.238.10:FF:000178">
    <property type="entry name" value="Calmodulin-2 A"/>
    <property type="match status" value="1"/>
</dbReference>
<evidence type="ECO:0000259" key="3">
    <source>
        <dbReference type="PROSITE" id="PS50222"/>
    </source>
</evidence>
<evidence type="ECO:0000313" key="4">
    <source>
        <dbReference type="EMBL" id="KAG9396017.1"/>
    </source>
</evidence>
<dbReference type="PANTHER" id="PTHR23048:SF59">
    <property type="entry name" value="EF-HAND SUPERFAMILY PROTEIN"/>
    <property type="match status" value="1"/>
</dbReference>
<dbReference type="EMBL" id="JAHDYR010000007">
    <property type="protein sequence ID" value="KAG9396017.1"/>
    <property type="molecule type" value="Genomic_DNA"/>
</dbReference>
<evidence type="ECO:0000256" key="2">
    <source>
        <dbReference type="ARBA" id="ARBA00022837"/>
    </source>
</evidence>
<dbReference type="AlphaFoldDB" id="A0A8J6BAB1"/>
<sequence>MASISEKELKDLFDLVDIDKGGTIDSNELWALLKQIGYEIAPSDVKRMLMEIDDDGNGEIDFDEFKQVMTQGTYKPDFIESVRTSFKVLAERTPTAENVPPGFITHKQLRRCLVDYGKMSELDADTCISYINSDGDDLINYSQFLDIIGK</sequence>
<proteinExistence type="predicted"/>
<reference evidence="4" key="1">
    <citation type="submission" date="2021-05" db="EMBL/GenBank/DDBJ databases">
        <title>A free-living protist that lacks canonical eukaryotic 1 DNA replication and segregation systems.</title>
        <authorList>
            <person name="Salas-Leiva D.E."/>
            <person name="Tromer E.C."/>
            <person name="Curtis B.A."/>
            <person name="Jerlstrom-Hultqvist J."/>
            <person name="Kolisko M."/>
            <person name="Yi Z."/>
            <person name="Salas-Leiva J.S."/>
            <person name="Gallot-Lavallee L."/>
            <person name="Kops G.J.P.L."/>
            <person name="Archibald J.M."/>
            <person name="Simpson A.G.B."/>
            <person name="Roger A.J."/>
        </authorList>
    </citation>
    <scope>NUCLEOTIDE SEQUENCE</scope>
    <source>
        <strain evidence="4">BICM</strain>
    </source>
</reference>
<keyword evidence="2" id="KW-0106">Calcium</keyword>
<dbReference type="Proteomes" id="UP000717585">
    <property type="component" value="Unassembled WGS sequence"/>
</dbReference>
<evidence type="ECO:0000256" key="1">
    <source>
        <dbReference type="ARBA" id="ARBA00022737"/>
    </source>
</evidence>
<dbReference type="PROSITE" id="PS50222">
    <property type="entry name" value="EF_HAND_2"/>
    <property type="match status" value="2"/>
</dbReference>
<dbReference type="PANTHER" id="PTHR23048">
    <property type="entry name" value="MYOSIN LIGHT CHAIN 1, 3"/>
    <property type="match status" value="1"/>
</dbReference>
<dbReference type="SUPFAM" id="SSF47473">
    <property type="entry name" value="EF-hand"/>
    <property type="match status" value="1"/>
</dbReference>
<dbReference type="InterPro" id="IPR018247">
    <property type="entry name" value="EF_Hand_1_Ca_BS"/>
</dbReference>
<dbReference type="InterPro" id="IPR011992">
    <property type="entry name" value="EF-hand-dom_pair"/>
</dbReference>
<organism evidence="4 5">
    <name type="scientific">Carpediemonas membranifera</name>
    <dbReference type="NCBI Taxonomy" id="201153"/>
    <lineage>
        <taxon>Eukaryota</taxon>
        <taxon>Metamonada</taxon>
        <taxon>Carpediemonas-like organisms</taxon>
        <taxon>Carpediemonas</taxon>
    </lineage>
</organism>
<dbReference type="CDD" id="cd00051">
    <property type="entry name" value="EFh"/>
    <property type="match status" value="1"/>
</dbReference>
<name>A0A8J6BAB1_9EUKA</name>
<dbReference type="InterPro" id="IPR050230">
    <property type="entry name" value="CALM/Myosin/TropC-like"/>
</dbReference>
<comment type="caution">
    <text evidence="4">The sequence shown here is derived from an EMBL/GenBank/DDBJ whole genome shotgun (WGS) entry which is preliminary data.</text>
</comment>
<feature type="domain" description="EF-hand" evidence="3">
    <location>
        <begin position="4"/>
        <end position="39"/>
    </location>
</feature>
<feature type="domain" description="EF-hand" evidence="3">
    <location>
        <begin position="40"/>
        <end position="75"/>
    </location>
</feature>
<dbReference type="Pfam" id="PF13499">
    <property type="entry name" value="EF-hand_7"/>
    <property type="match status" value="1"/>
</dbReference>
<accession>A0A8J6BAB1</accession>
<dbReference type="SMART" id="SM00054">
    <property type="entry name" value="EFh"/>
    <property type="match status" value="2"/>
</dbReference>
<keyword evidence="5" id="KW-1185">Reference proteome</keyword>
<dbReference type="Gene3D" id="1.10.238.10">
    <property type="entry name" value="EF-hand"/>
    <property type="match status" value="1"/>
</dbReference>
<dbReference type="PROSITE" id="PS00018">
    <property type="entry name" value="EF_HAND_1"/>
    <property type="match status" value="2"/>
</dbReference>
<dbReference type="OrthoDB" id="343296at2759"/>
<dbReference type="GO" id="GO:0016460">
    <property type="term" value="C:myosin II complex"/>
    <property type="evidence" value="ECO:0007669"/>
    <property type="project" value="TreeGrafter"/>
</dbReference>
<gene>
    <name evidence="4" type="ORF">J8273_2366</name>
</gene>
<dbReference type="InterPro" id="IPR002048">
    <property type="entry name" value="EF_hand_dom"/>
</dbReference>